<evidence type="ECO:0000256" key="6">
    <source>
        <dbReference type="SAM" id="MobiDB-lite"/>
    </source>
</evidence>
<feature type="transmembrane region" description="Helical" evidence="7">
    <location>
        <begin position="219"/>
        <end position="238"/>
    </location>
</feature>
<gene>
    <name evidence="9" type="ORF">F0344_06765</name>
</gene>
<feature type="transmembrane region" description="Helical" evidence="7">
    <location>
        <begin position="643"/>
        <end position="664"/>
    </location>
</feature>
<reference evidence="10" key="1">
    <citation type="submission" date="2019-10" db="EMBL/GenBank/DDBJ databases">
        <title>Antimicrobial potential of Antarctic Bacteria.</title>
        <authorList>
            <person name="Benaud N."/>
            <person name="Edwards R.J."/>
            <person name="Ferrari B.C."/>
        </authorList>
    </citation>
    <scope>NUCLEOTIDE SEQUENCE [LARGE SCALE GENOMIC DNA]</scope>
    <source>
        <strain evidence="10">NBSH44</strain>
    </source>
</reference>
<dbReference type="PROSITE" id="PS50156">
    <property type="entry name" value="SSD"/>
    <property type="match status" value="1"/>
</dbReference>
<dbReference type="KEGG" id="sfiy:F0344_06765"/>
<evidence type="ECO:0000256" key="2">
    <source>
        <dbReference type="ARBA" id="ARBA00022475"/>
    </source>
</evidence>
<dbReference type="EMBL" id="CP045702">
    <property type="protein sequence ID" value="QNE74347.1"/>
    <property type="molecule type" value="Genomic_DNA"/>
</dbReference>
<feature type="transmembrane region" description="Helical" evidence="7">
    <location>
        <begin position="377"/>
        <end position="396"/>
    </location>
</feature>
<proteinExistence type="predicted"/>
<feature type="transmembrane region" description="Helical" evidence="7">
    <location>
        <begin position="601"/>
        <end position="622"/>
    </location>
</feature>
<evidence type="ECO:0000256" key="5">
    <source>
        <dbReference type="ARBA" id="ARBA00023136"/>
    </source>
</evidence>
<dbReference type="InterPro" id="IPR050545">
    <property type="entry name" value="Mycobact_MmpL"/>
</dbReference>
<feature type="transmembrane region" description="Helical" evidence="7">
    <location>
        <begin position="244"/>
        <end position="262"/>
    </location>
</feature>
<evidence type="ECO:0000256" key="1">
    <source>
        <dbReference type="ARBA" id="ARBA00004651"/>
    </source>
</evidence>
<evidence type="ECO:0000256" key="4">
    <source>
        <dbReference type="ARBA" id="ARBA00022989"/>
    </source>
</evidence>
<feature type="region of interest" description="Disordered" evidence="6">
    <location>
        <begin position="739"/>
        <end position="772"/>
    </location>
</feature>
<dbReference type="AlphaFoldDB" id="A0A7G7BG82"/>
<keyword evidence="10" id="KW-1185">Reference proteome</keyword>
<feature type="transmembrane region" description="Helical" evidence="7">
    <location>
        <begin position="290"/>
        <end position="311"/>
    </location>
</feature>
<evidence type="ECO:0000259" key="8">
    <source>
        <dbReference type="PROSITE" id="PS50156"/>
    </source>
</evidence>
<feature type="transmembrane region" description="Helical" evidence="7">
    <location>
        <begin position="676"/>
        <end position="702"/>
    </location>
</feature>
<feature type="domain" description="SSD" evidence="8">
    <location>
        <begin position="215"/>
        <end position="340"/>
    </location>
</feature>
<feature type="transmembrane region" description="Helical" evidence="7">
    <location>
        <begin position="31"/>
        <end position="51"/>
    </location>
</feature>
<protein>
    <submittedName>
        <fullName evidence="9">MMPL family transporter</fullName>
    </submittedName>
</protein>
<dbReference type="PANTHER" id="PTHR33406">
    <property type="entry name" value="MEMBRANE PROTEIN MJ1562-RELATED"/>
    <property type="match status" value="1"/>
</dbReference>
<organism evidence="9 10">
    <name type="scientific">Streptomyces finlayi</name>
    <dbReference type="NCBI Taxonomy" id="67296"/>
    <lineage>
        <taxon>Bacteria</taxon>
        <taxon>Bacillati</taxon>
        <taxon>Actinomycetota</taxon>
        <taxon>Actinomycetes</taxon>
        <taxon>Kitasatosporales</taxon>
        <taxon>Streptomycetaceae</taxon>
        <taxon>Streptomyces</taxon>
    </lineage>
</organism>
<dbReference type="Pfam" id="PF03176">
    <property type="entry name" value="MMPL"/>
    <property type="match status" value="2"/>
</dbReference>
<feature type="transmembrane region" description="Helical" evidence="7">
    <location>
        <begin position="191"/>
        <end position="212"/>
    </location>
</feature>
<dbReference type="SUPFAM" id="SSF82866">
    <property type="entry name" value="Multidrug efflux transporter AcrB transmembrane domain"/>
    <property type="match status" value="2"/>
</dbReference>
<keyword evidence="3 7" id="KW-0812">Transmembrane</keyword>
<comment type="subcellular location">
    <subcellularLocation>
        <location evidence="1">Cell membrane</location>
        <topology evidence="1">Multi-pass membrane protein</topology>
    </subcellularLocation>
</comment>
<dbReference type="InterPro" id="IPR000731">
    <property type="entry name" value="SSD"/>
</dbReference>
<evidence type="ECO:0000313" key="9">
    <source>
        <dbReference type="EMBL" id="QNE74347.1"/>
    </source>
</evidence>
<evidence type="ECO:0000256" key="3">
    <source>
        <dbReference type="ARBA" id="ARBA00022692"/>
    </source>
</evidence>
<keyword evidence="4 7" id="KW-1133">Transmembrane helix</keyword>
<dbReference type="Proteomes" id="UP000515307">
    <property type="component" value="Chromosome"/>
</dbReference>
<evidence type="ECO:0000256" key="7">
    <source>
        <dbReference type="SAM" id="Phobius"/>
    </source>
</evidence>
<keyword evidence="5 7" id="KW-0472">Membrane</keyword>
<feature type="transmembrane region" description="Helical" evidence="7">
    <location>
        <begin position="535"/>
        <end position="552"/>
    </location>
</feature>
<accession>A0A7G7BG82</accession>
<dbReference type="Gene3D" id="1.20.1640.10">
    <property type="entry name" value="Multidrug efflux transporter AcrB transmembrane domain"/>
    <property type="match status" value="2"/>
</dbReference>
<evidence type="ECO:0000313" key="10">
    <source>
        <dbReference type="Proteomes" id="UP000515307"/>
    </source>
</evidence>
<dbReference type="InterPro" id="IPR004869">
    <property type="entry name" value="MMPL_dom"/>
</dbReference>
<dbReference type="PANTHER" id="PTHR33406:SF13">
    <property type="entry name" value="MEMBRANE PROTEIN YDFJ"/>
    <property type="match status" value="1"/>
</dbReference>
<name>A0A7G7BG82_9ACTN</name>
<sequence>MCRGVGRTPPALTMEAPVLSALARFSVRHRWWVIALWLLAVVGAALGAGSVGGSFSNDLTLSNTDSQAAYDTLRTRYPELSGDGMQVVIHSDSGVTSAKVKAAVTDAAAEVRGSQDVAAVQSPYGPGPAMVSDDGRTALATVQFTERAKDVPAESVEAAQEAFGPVREAGAQVEYSGAVLQEENGPSGSEAIGLAAAVLVLLVAFGSVFAMVVPLLTAVFALALGMSVLTMVAEVATIGTSGPVVAAMIGLGVGIDYALLVVTRHREGMHAGHPPEESIRLALTTAGRSVLVAGATVIVAILSLYLIGIQFVSALGLASAITVAATLLAAVTLLPALLAVFGAGLDRFRVRRLRFDHGTGQVSGWHRWTGHVQRRPWPYLLASAAVLIAMAIPLFSLRLGTADGGSAPEGSTERRAYELIARDFGPGWTGPLVVTAQFDGQESKAAVNRQAGALRTELRSTEGVQEVRPPRLDEAGTTAVYTVVPKSSPDDKSTEQLVHRLREDVLPDAADGAETHLGGTTATAIDLADRLGSKMVWFMSFVVGLSFLLLMVEFRSLVVPLKAAVMNLLSVGAAYGVVVAVFQWGWGAGLLGAEAGPVESFAPVMLFAVLFGLSMDYEVFLLSRVREEYLRSGDSSKSVRDGVAATARVITAAASVMVVVFGSFQLNDQRTVNLFGFGLAVAIAIDASLVRLVLVPAVMALLGRSAWWMPRRLQRLLPHLPGEATATATAGLHTPVARMSTTAGEDQRAGALGEPPAQREAAEGERMPQPRP</sequence>
<keyword evidence="2" id="KW-1003">Cell membrane</keyword>
<feature type="transmembrane region" description="Helical" evidence="7">
    <location>
        <begin position="317"/>
        <end position="345"/>
    </location>
</feature>
<feature type="compositionally biased region" description="Basic and acidic residues" evidence="6">
    <location>
        <begin position="760"/>
        <end position="772"/>
    </location>
</feature>
<dbReference type="GO" id="GO:0005886">
    <property type="term" value="C:plasma membrane"/>
    <property type="evidence" value="ECO:0007669"/>
    <property type="project" value="UniProtKB-SubCell"/>
</dbReference>
<feature type="transmembrane region" description="Helical" evidence="7">
    <location>
        <begin position="564"/>
        <end position="586"/>
    </location>
</feature>